<dbReference type="EMBL" id="CP003944">
    <property type="protein sequence ID" value="AFZ49831.1"/>
    <property type="molecule type" value="Genomic_DNA"/>
</dbReference>
<reference evidence="3" key="1">
    <citation type="submission" date="2012-04" db="EMBL/GenBank/DDBJ databases">
        <title>Finished genome of Dactylococcopsis salina PCC 8305.</title>
        <authorList>
            <consortium name="US DOE Joint Genome Institute"/>
            <person name="Gugger M."/>
            <person name="Coursin T."/>
            <person name="Rippka R."/>
            <person name="Tandeau De Marsac N."/>
            <person name="Huntemann M."/>
            <person name="Wei C.-L."/>
            <person name="Han J."/>
            <person name="Detter J.C."/>
            <person name="Han C."/>
            <person name="Tapia R."/>
            <person name="Daligault H."/>
            <person name="Chen A."/>
            <person name="Krypides N."/>
            <person name="Mavromatis K."/>
            <person name="Markowitz V."/>
            <person name="Szeto E."/>
            <person name="Ivanova N."/>
            <person name="Ovchinnikova G."/>
            <person name="Pagani I."/>
            <person name="Pati A."/>
            <person name="Goodwin L."/>
            <person name="Peters L."/>
            <person name="Pitluck S."/>
            <person name="Woyke T."/>
            <person name="Kerfeld C."/>
        </authorList>
    </citation>
    <scope>NUCLEOTIDE SEQUENCE [LARGE SCALE GENOMIC DNA]</scope>
    <source>
        <strain evidence="3">PCC 8305</strain>
    </source>
</reference>
<dbReference type="PANTHER" id="PTHR43666">
    <property type="entry name" value="TLDD PROTEIN"/>
    <property type="match status" value="1"/>
</dbReference>
<dbReference type="HOGENOM" id="CLU_046126_1_0_3"/>
<dbReference type="InterPro" id="IPR045570">
    <property type="entry name" value="Metalloprtase-TldD/E_cen_dom"/>
</dbReference>
<evidence type="ECO:0000313" key="3">
    <source>
        <dbReference type="EMBL" id="AFZ49831.1"/>
    </source>
</evidence>
<dbReference type="AlphaFoldDB" id="K9YSB7"/>
<dbReference type="InterPro" id="IPR036059">
    <property type="entry name" value="TldD/PmbA_sf"/>
</dbReference>
<dbReference type="OrthoDB" id="9763230at2"/>
<gene>
    <name evidence="3" type="ORF">Dacsa_1128</name>
</gene>
<evidence type="ECO:0000259" key="2">
    <source>
        <dbReference type="Pfam" id="PF19290"/>
    </source>
</evidence>
<proteinExistence type="predicted"/>
<dbReference type="Gene3D" id="3.30.2290.10">
    <property type="entry name" value="PmbA/TldD superfamily"/>
    <property type="match status" value="1"/>
</dbReference>
<feature type="domain" description="Metalloprotease TldD/E central" evidence="2">
    <location>
        <begin position="134"/>
        <end position="218"/>
    </location>
</feature>
<accession>K9YSB7</accession>
<dbReference type="PANTHER" id="PTHR43666:SF1">
    <property type="entry name" value="CONSERVED PROTEIN"/>
    <property type="match status" value="1"/>
</dbReference>
<keyword evidence="4" id="KW-1185">Reference proteome</keyword>
<dbReference type="STRING" id="13035.Dacsa_1128"/>
<dbReference type="InterPro" id="IPR035068">
    <property type="entry name" value="TldD/PmbA_N"/>
</dbReference>
<evidence type="ECO:0000313" key="4">
    <source>
        <dbReference type="Proteomes" id="UP000010482"/>
    </source>
</evidence>
<dbReference type="Pfam" id="PF19289">
    <property type="entry name" value="PmbA_TldD_3rd"/>
    <property type="match status" value="1"/>
</dbReference>
<dbReference type="SUPFAM" id="SSF111283">
    <property type="entry name" value="Putative modulator of DNA gyrase, PmbA/TldD"/>
    <property type="match status" value="1"/>
</dbReference>
<dbReference type="KEGG" id="dsl:Dacsa_1128"/>
<name>K9YSB7_DACS8</name>
<dbReference type="eggNOG" id="COG0312">
    <property type="taxonomic scope" value="Bacteria"/>
</dbReference>
<feature type="domain" description="Metalloprotease TldD/E C-terminal" evidence="1">
    <location>
        <begin position="227"/>
        <end position="436"/>
    </location>
</feature>
<sequence length="442" mass="48848">MTTTTNSIITKDQALSLLETIIKQSKADGVFVTVNAEESALSRFSENQITQNLDRAQVKVTITSYYGKQSASAATTELDAASIEDTLNRSQTLAQVAPDDPEWVGLLPLQQYDPRFPANDEATANFSPLQKGEMIQQVAEKCRQNGVDGSGTLSSRVKLQVVGNSEGLRACETGTDANFSFTARVGTGSSWHQRSSYSINNLPVNYIIDKVIERAIASQNPREIQPGCYPVIFDAAAFADLLPWIIWNLDARAADEGRSFMSSAEGGNRLGESLFSPNVEVWRDGNHPLLQTGTFFSDGFPNTRLPLIRQGKVENLSYSRYWAQQKETSPTGAFYPIVMSGSDKSLTDLIAETKQGIFISRAWYVRYVNPRTLEVTGMTRDGTFWIENGELAYPIKNLRFNQNLPEMLNQIDDLSEVQRFGGTVVPGVRVKGFNFSSVTDSI</sequence>
<dbReference type="Proteomes" id="UP000010482">
    <property type="component" value="Chromosome"/>
</dbReference>
<dbReference type="PATRIC" id="fig|13035.3.peg.1268"/>
<organism evidence="3 4">
    <name type="scientific">Dactylococcopsis salina (strain PCC 8305)</name>
    <name type="common">Myxobactron salinum</name>
    <dbReference type="NCBI Taxonomy" id="13035"/>
    <lineage>
        <taxon>Bacteria</taxon>
        <taxon>Bacillati</taxon>
        <taxon>Cyanobacteriota</taxon>
        <taxon>Cyanophyceae</taxon>
        <taxon>Nodosilineales</taxon>
        <taxon>Cymatolegaceae</taxon>
        <taxon>Dactylococcopsis</taxon>
    </lineage>
</organism>
<evidence type="ECO:0000259" key="1">
    <source>
        <dbReference type="Pfam" id="PF19289"/>
    </source>
</evidence>
<dbReference type="GO" id="GO:0006508">
    <property type="term" value="P:proteolysis"/>
    <property type="evidence" value="ECO:0007669"/>
    <property type="project" value="UniProtKB-KW"/>
</dbReference>
<dbReference type="Pfam" id="PF19290">
    <property type="entry name" value="PmbA_TldD_2nd"/>
    <property type="match status" value="1"/>
</dbReference>
<dbReference type="InterPro" id="IPR045569">
    <property type="entry name" value="Metalloprtase-TldD/E_C"/>
</dbReference>
<dbReference type="GO" id="GO:0008237">
    <property type="term" value="F:metallopeptidase activity"/>
    <property type="evidence" value="ECO:0007669"/>
    <property type="project" value="InterPro"/>
</dbReference>
<protein>
    <submittedName>
        <fullName evidence="3">Zn-dependent protease-like protein</fullName>
    </submittedName>
</protein>
<dbReference type="RefSeq" id="WP_015228840.1">
    <property type="nucleotide sequence ID" value="NC_019780.1"/>
</dbReference>